<dbReference type="GO" id="GO:0008832">
    <property type="term" value="F:dGTPase activity"/>
    <property type="evidence" value="ECO:0007669"/>
    <property type="project" value="TreeGrafter"/>
</dbReference>
<dbReference type="SMART" id="SM00471">
    <property type="entry name" value="HDc"/>
    <property type="match status" value="1"/>
</dbReference>
<dbReference type="Gene3D" id="1.10.3210.10">
    <property type="entry name" value="Hypothetical protein af1432"/>
    <property type="match status" value="1"/>
</dbReference>
<accession>A0A8J4GC64</accession>
<dbReference type="Gene3D" id="3.30.70.2760">
    <property type="match status" value="1"/>
</dbReference>
<dbReference type="Proteomes" id="UP000747110">
    <property type="component" value="Unassembled WGS sequence"/>
</dbReference>
<dbReference type="GO" id="GO:0005634">
    <property type="term" value="C:nucleus"/>
    <property type="evidence" value="ECO:0007669"/>
    <property type="project" value="TreeGrafter"/>
</dbReference>
<dbReference type="EMBL" id="BNCP01000009">
    <property type="protein sequence ID" value="GIL76752.1"/>
    <property type="molecule type" value="Genomic_DNA"/>
</dbReference>
<comment type="caution">
    <text evidence="4">The sequence shown here is derived from an EMBL/GenBank/DDBJ whole genome shotgun (WGS) entry which is preliminary data.</text>
</comment>
<dbReference type="InterPro" id="IPR003607">
    <property type="entry name" value="HD/PDEase_dom"/>
</dbReference>
<protein>
    <recommendedName>
        <fullName evidence="2">HD/PDEase domain-containing protein</fullName>
    </recommendedName>
</protein>
<sequence>MLDHAVTHGQLLTNFLGRLIPHADSSMDDDHDGIIFSQEAMRQQEDLLFPSYNFGSEPQHTHQARQPQFRLDDSQNGAGAVSGCGWVASAAAGSRRSGTVTRLAAGRRELKGKIFSDSIHGTFRMDPLNVKIIDTPQFQRLRDLHQLGVTHMVFPTAVHKRFEHSLGTSFKAFEVADRIYRTQGHHLGMEQDDIRLVSLAGLCHDLGHGPFSHVFEYEFLRRKLLNETPGSEEHVRLQNWHHEAMSTRILEYLVDDNNIEGIEQEDIRRISDLIRGDSHEDRGYLFDIVNNKRCGVDVDKVDYLQRDAQLCGVNIGCDFKRLLTLTKVIRNQIAYKWTEYSNIWDLFHARESMHRKVYTHRKTKAVEFMVVDALLEADQALKFSENIHTAEDFCMLNDSLLNTIESYNLHRRLAARLDVDAETCLTKAQAIIKRLRCRDLYRYGNQFLVPYEYLEDRRWEDMSRQFTAEEVASSYRGSDVALKPADIIVSKTKIDFTQGGRNPLDNVLFFDGSDDDVGHYTDPYQVVGILPRYHQEVLLRVYTPNADERYQQAISDALGEWCRRRFGSNVQMATPARRRDPTGNTLPRETAMRDADPRRAAARWQVGPSSATGTISGRQNISFGVGRSGGSIAAGSRAPNGGIAGSVAGPGRSGPAAAAGSIGGTGAADVGSGGMPMIDGNCGGTPTRSTPCGSAAMPRIDPDVTVGTGGRTKRPRSSISLFQDM</sequence>
<evidence type="ECO:0000256" key="1">
    <source>
        <dbReference type="SAM" id="MobiDB-lite"/>
    </source>
</evidence>
<feature type="compositionally biased region" description="Polar residues" evidence="1">
    <location>
        <begin position="607"/>
        <end position="622"/>
    </location>
</feature>
<proteinExistence type="predicted"/>
<feature type="domain" description="HD/PDEase" evidence="2">
    <location>
        <begin position="157"/>
        <end position="313"/>
    </location>
</feature>
<dbReference type="AlphaFoldDB" id="A0A8J4GC64"/>
<feature type="compositionally biased region" description="Basic and acidic residues" evidence="1">
    <location>
        <begin position="590"/>
        <end position="599"/>
    </location>
</feature>
<name>A0A8J4GC64_9CHLO</name>
<evidence type="ECO:0000313" key="3">
    <source>
        <dbReference type="EMBL" id="GIL76752.1"/>
    </source>
</evidence>
<dbReference type="InterPro" id="IPR006674">
    <property type="entry name" value="HD_domain"/>
</dbReference>
<dbReference type="InterPro" id="IPR050135">
    <property type="entry name" value="dGTPase-like"/>
</dbReference>
<dbReference type="GO" id="GO:0006203">
    <property type="term" value="P:dGTP catabolic process"/>
    <property type="evidence" value="ECO:0007669"/>
    <property type="project" value="TreeGrafter"/>
</dbReference>
<feature type="region of interest" description="Disordered" evidence="1">
    <location>
        <begin position="688"/>
        <end position="725"/>
    </location>
</feature>
<evidence type="ECO:0000259" key="2">
    <source>
        <dbReference type="SMART" id="SM00471"/>
    </source>
</evidence>
<dbReference type="Proteomes" id="UP000722791">
    <property type="component" value="Unassembled WGS sequence"/>
</dbReference>
<dbReference type="PANTHER" id="PTHR11373:SF4">
    <property type="entry name" value="DEOXYNUCLEOSIDE TRIPHOSPHATE TRIPHOSPHOHYDROLASE SAMHD1"/>
    <property type="match status" value="1"/>
</dbReference>
<evidence type="ECO:0000313" key="6">
    <source>
        <dbReference type="Proteomes" id="UP000747110"/>
    </source>
</evidence>
<evidence type="ECO:0000313" key="5">
    <source>
        <dbReference type="Proteomes" id="UP000722791"/>
    </source>
</evidence>
<feature type="region of interest" description="Disordered" evidence="1">
    <location>
        <begin position="574"/>
        <end position="622"/>
    </location>
</feature>
<dbReference type="OrthoDB" id="9991235at2759"/>
<evidence type="ECO:0000313" key="4">
    <source>
        <dbReference type="EMBL" id="GIM04155.1"/>
    </source>
</evidence>
<organism evidence="4 5">
    <name type="scientific">Volvox reticuliferus</name>
    <dbReference type="NCBI Taxonomy" id="1737510"/>
    <lineage>
        <taxon>Eukaryota</taxon>
        <taxon>Viridiplantae</taxon>
        <taxon>Chlorophyta</taxon>
        <taxon>core chlorophytes</taxon>
        <taxon>Chlorophyceae</taxon>
        <taxon>CS clade</taxon>
        <taxon>Chlamydomonadales</taxon>
        <taxon>Volvocaceae</taxon>
        <taxon>Volvox</taxon>
    </lineage>
</organism>
<dbReference type="EMBL" id="BNCQ01000015">
    <property type="protein sequence ID" value="GIM04155.1"/>
    <property type="molecule type" value="Genomic_DNA"/>
</dbReference>
<reference evidence="4" key="1">
    <citation type="journal article" date="2021" name="Proc. Natl. Acad. Sci. U.S.A.">
        <title>Three genomes in the algal genus Volvox reveal the fate of a haploid sex-determining region after a transition to homothallism.</title>
        <authorList>
            <person name="Yamamoto K."/>
            <person name="Hamaji T."/>
            <person name="Kawai-Toyooka H."/>
            <person name="Matsuzaki R."/>
            <person name="Takahashi F."/>
            <person name="Nishimura Y."/>
            <person name="Kawachi M."/>
            <person name="Noguchi H."/>
            <person name="Minakuchi Y."/>
            <person name="Umen J.G."/>
            <person name="Toyoda A."/>
            <person name="Nozaki H."/>
        </authorList>
    </citation>
    <scope>NUCLEOTIDE SEQUENCE</scope>
    <source>
        <strain evidence="4">NIES-3785</strain>
        <strain evidence="3">NIES-3786</strain>
    </source>
</reference>
<dbReference type="SUPFAM" id="SSF109604">
    <property type="entry name" value="HD-domain/PDEase-like"/>
    <property type="match status" value="1"/>
</dbReference>
<dbReference type="Pfam" id="PF01966">
    <property type="entry name" value="HD"/>
    <property type="match status" value="1"/>
</dbReference>
<dbReference type="PANTHER" id="PTHR11373">
    <property type="entry name" value="DEOXYNUCLEOSIDE TRIPHOSPHATE TRIPHOSPHOHYDROLASE"/>
    <property type="match status" value="1"/>
</dbReference>
<gene>
    <name evidence="3" type="ORF">Vretifemale_6339</name>
    <name evidence="4" type="ORF">Vretimale_8759</name>
</gene>
<keyword evidence="6" id="KW-1185">Reference proteome</keyword>
<dbReference type="CDD" id="cd00077">
    <property type="entry name" value="HDc"/>
    <property type="match status" value="1"/>
</dbReference>